<evidence type="ECO:0000256" key="2">
    <source>
        <dbReference type="ARBA" id="ARBA00022448"/>
    </source>
</evidence>
<keyword evidence="2 7" id="KW-0813">Transport</keyword>
<proteinExistence type="inferred from homology"/>
<feature type="transmembrane region" description="Helical" evidence="7">
    <location>
        <begin position="449"/>
        <end position="471"/>
    </location>
</feature>
<keyword evidence="5 7" id="KW-1133">Transmembrane helix</keyword>
<dbReference type="InterPro" id="IPR035906">
    <property type="entry name" value="MetI-like_sf"/>
</dbReference>
<dbReference type="AlphaFoldDB" id="A0A2K8KQ94"/>
<comment type="subcellular location">
    <subcellularLocation>
        <location evidence="1 7">Cell membrane</location>
        <topology evidence="1 7">Multi-pass membrane protein</topology>
    </subcellularLocation>
</comment>
<evidence type="ECO:0000256" key="5">
    <source>
        <dbReference type="ARBA" id="ARBA00022989"/>
    </source>
</evidence>
<dbReference type="Gene3D" id="1.10.3720.10">
    <property type="entry name" value="MetI-like"/>
    <property type="match status" value="2"/>
</dbReference>
<feature type="transmembrane region" description="Helical" evidence="7">
    <location>
        <begin position="79"/>
        <end position="98"/>
    </location>
</feature>
<name>A0A2K8KQ94_9GAMM</name>
<evidence type="ECO:0000256" key="6">
    <source>
        <dbReference type="ARBA" id="ARBA00023136"/>
    </source>
</evidence>
<dbReference type="FunFam" id="1.10.3720.10:FF:000088">
    <property type="entry name" value="Iron(III) ABC transporter, permease protein"/>
    <property type="match status" value="1"/>
</dbReference>
<dbReference type="PANTHER" id="PTHR30183:SF2">
    <property type="entry name" value="IRON UTILIZATION PROTEIN"/>
    <property type="match status" value="1"/>
</dbReference>
<feature type="domain" description="ABC transmembrane type-1" evidence="8">
    <location>
        <begin position="43"/>
        <end position="247"/>
    </location>
</feature>
<comment type="similarity">
    <text evidence="7">Belongs to the binding-protein-dependent transport system permease family.</text>
</comment>
<dbReference type="GO" id="GO:0005886">
    <property type="term" value="C:plasma membrane"/>
    <property type="evidence" value="ECO:0007669"/>
    <property type="project" value="UniProtKB-SubCell"/>
</dbReference>
<feature type="domain" description="ABC transmembrane type-1" evidence="8">
    <location>
        <begin position="319"/>
        <end position="526"/>
    </location>
</feature>
<feature type="transmembrane region" description="Helical" evidence="7">
    <location>
        <begin position="507"/>
        <end position="525"/>
    </location>
</feature>
<evidence type="ECO:0000313" key="9">
    <source>
        <dbReference type="EMBL" id="ATX76917.1"/>
    </source>
</evidence>
<dbReference type="InterPro" id="IPR000515">
    <property type="entry name" value="MetI-like"/>
</dbReference>
<evidence type="ECO:0000256" key="3">
    <source>
        <dbReference type="ARBA" id="ARBA00022475"/>
    </source>
</evidence>
<sequence length="532" mass="58073">MSLISILIALLLSAPIWVMLGQIFVDTLSIWQHLWQTVLLDYVTNSLLLMFGVGVGVLLLGVSTAWLTSCCEFPFRRSLTLLLLLPMAMPAYIIAYTYTGLLDFAGPVQSWIRAVTGLAYGQYWFPPIRSLTGAMLMLALVLYPYVYLLARAAFLAQSSTLLDVSRTLGLSAWQSFYRVTLPMARPAIIAGLSLALMETLADYGTVQFFGVTTFTTGIFRTFYGFGDAAAAAQLSLLLLSFVVVLVALEKYSRRRIGYYAAANYRPIQRRMPIQGWRALLVIGICFGPALLGFILPAALLLTWSLSSAQWFDTAFLTLIWHSFSLAAGAALISVSLAFVLAYAARLEKNRATQWAVQVTALGYAMPGTIIAIGVIISLSGLDHYLVPHLEALFAVDLGLLFSGSLFALLFAYTIRFLAVSLGSVQSGLLAIKPSLDASARLLGRTPLQVLTSIHVPLLRGSALTALLIVFVDVLKELPGTLILRPFNFNTLAVRAYELASDERLIDAAPASLMIVLVGLLPVYFLNRSINRS</sequence>
<feature type="transmembrane region" description="Helical" evidence="7">
    <location>
        <begin position="278"/>
        <end position="306"/>
    </location>
</feature>
<evidence type="ECO:0000256" key="7">
    <source>
        <dbReference type="RuleBase" id="RU363032"/>
    </source>
</evidence>
<keyword evidence="10" id="KW-1185">Reference proteome</keyword>
<organism evidence="9 10">
    <name type="scientific">Reinekea forsetii</name>
    <dbReference type="NCBI Taxonomy" id="1336806"/>
    <lineage>
        <taxon>Bacteria</taxon>
        <taxon>Pseudomonadati</taxon>
        <taxon>Pseudomonadota</taxon>
        <taxon>Gammaproteobacteria</taxon>
        <taxon>Oceanospirillales</taxon>
        <taxon>Saccharospirillaceae</taxon>
        <taxon>Reinekea</taxon>
    </lineage>
</organism>
<dbReference type="PROSITE" id="PS50928">
    <property type="entry name" value="ABC_TM1"/>
    <property type="match status" value="2"/>
</dbReference>
<feature type="transmembrane region" description="Helical" evidence="7">
    <location>
        <begin position="229"/>
        <end position="248"/>
    </location>
</feature>
<evidence type="ECO:0000313" key="10">
    <source>
        <dbReference type="Proteomes" id="UP000229757"/>
    </source>
</evidence>
<dbReference type="CDD" id="cd06261">
    <property type="entry name" value="TM_PBP2"/>
    <property type="match status" value="2"/>
</dbReference>
<dbReference type="GO" id="GO:0055085">
    <property type="term" value="P:transmembrane transport"/>
    <property type="evidence" value="ECO:0007669"/>
    <property type="project" value="InterPro"/>
</dbReference>
<accession>A0A2K8KQ94</accession>
<dbReference type="KEGG" id="rfo:REIFOR_01779"/>
<reference evidence="9 10" key="1">
    <citation type="journal article" date="2017" name="Environ. Microbiol.">
        <title>Genomic and physiological analyses of 'Reinekea forsetii' reveal a versatile opportunistic lifestyle during spring algae blooms.</title>
        <authorList>
            <person name="Avci B."/>
            <person name="Hahnke R.L."/>
            <person name="Chafee M."/>
            <person name="Fischer T."/>
            <person name="Gruber-Vodicka H."/>
            <person name="Tegetmeyer H.E."/>
            <person name="Harder J."/>
            <person name="Fuchs B.M."/>
            <person name="Amann R.I."/>
            <person name="Teeling H."/>
        </authorList>
    </citation>
    <scope>NUCLEOTIDE SEQUENCE [LARGE SCALE GENOMIC DNA]</scope>
    <source>
        <strain evidence="9 10">Hel1_31_D35</strain>
    </source>
</reference>
<gene>
    <name evidence="9" type="ORF">REIFOR_01779</name>
</gene>
<evidence type="ECO:0000259" key="8">
    <source>
        <dbReference type="PROSITE" id="PS50928"/>
    </source>
</evidence>
<evidence type="ECO:0000256" key="1">
    <source>
        <dbReference type="ARBA" id="ARBA00004651"/>
    </source>
</evidence>
<evidence type="ECO:0000256" key="4">
    <source>
        <dbReference type="ARBA" id="ARBA00022692"/>
    </source>
</evidence>
<feature type="transmembrane region" description="Helical" evidence="7">
    <location>
        <begin position="354"/>
        <end position="379"/>
    </location>
</feature>
<feature type="transmembrane region" description="Helical" evidence="7">
    <location>
        <begin position="45"/>
        <end position="67"/>
    </location>
</feature>
<feature type="transmembrane region" description="Helical" evidence="7">
    <location>
        <begin position="135"/>
        <end position="156"/>
    </location>
</feature>
<keyword evidence="6 7" id="KW-0472">Membrane</keyword>
<dbReference type="PANTHER" id="PTHR30183">
    <property type="entry name" value="MOLYBDENUM TRANSPORT SYSTEM PERMEASE PROTEIN MODB"/>
    <property type="match status" value="1"/>
</dbReference>
<protein>
    <submittedName>
        <fullName evidence="9">Ferric iron ABC transporter, permease protein</fullName>
    </submittedName>
</protein>
<feature type="transmembrane region" description="Helical" evidence="7">
    <location>
        <begin position="318"/>
        <end position="342"/>
    </location>
</feature>
<feature type="transmembrane region" description="Helical" evidence="7">
    <location>
        <begin position="391"/>
        <end position="412"/>
    </location>
</feature>
<dbReference type="Proteomes" id="UP000229757">
    <property type="component" value="Chromosome"/>
</dbReference>
<dbReference type="SUPFAM" id="SSF161098">
    <property type="entry name" value="MetI-like"/>
    <property type="match status" value="2"/>
</dbReference>
<keyword evidence="4 7" id="KW-0812">Transmembrane</keyword>
<dbReference type="Pfam" id="PF00528">
    <property type="entry name" value="BPD_transp_1"/>
    <property type="match status" value="1"/>
</dbReference>
<dbReference type="EMBL" id="CP011797">
    <property type="protein sequence ID" value="ATX76917.1"/>
    <property type="molecule type" value="Genomic_DNA"/>
</dbReference>
<keyword evidence="3" id="KW-1003">Cell membrane</keyword>